<evidence type="ECO:0000313" key="8">
    <source>
        <dbReference type="Proteomes" id="UP000000851"/>
    </source>
</evidence>
<dbReference type="Gene3D" id="3.40.50.10490">
    <property type="entry name" value="Glucose-6-phosphate isomerase like protein, domain 1"/>
    <property type="match status" value="1"/>
</dbReference>
<dbReference type="STRING" id="479433.Caci_0260"/>
<dbReference type="InterPro" id="IPR000281">
    <property type="entry name" value="HTH_RpiR"/>
</dbReference>
<dbReference type="RefSeq" id="WP_012784508.1">
    <property type="nucleotide sequence ID" value="NC_013131.1"/>
</dbReference>
<dbReference type="Pfam" id="PF01418">
    <property type="entry name" value="HTH_6"/>
    <property type="match status" value="1"/>
</dbReference>
<dbReference type="PROSITE" id="PS51464">
    <property type="entry name" value="SIS"/>
    <property type="match status" value="1"/>
</dbReference>
<feature type="domain" description="SIS" evidence="6">
    <location>
        <begin position="162"/>
        <end position="309"/>
    </location>
</feature>
<dbReference type="HOGENOM" id="CLU_055769_1_1_11"/>
<feature type="domain" description="HTH rpiR-type" evidence="5">
    <location>
        <begin position="44"/>
        <end position="120"/>
    </location>
</feature>
<dbReference type="InterPro" id="IPR035472">
    <property type="entry name" value="RpiR-like_SIS"/>
</dbReference>
<dbReference type="GO" id="GO:0003700">
    <property type="term" value="F:DNA-binding transcription factor activity"/>
    <property type="evidence" value="ECO:0007669"/>
    <property type="project" value="InterPro"/>
</dbReference>
<evidence type="ECO:0000256" key="1">
    <source>
        <dbReference type="ARBA" id="ARBA00023015"/>
    </source>
</evidence>
<dbReference type="InterPro" id="IPR009057">
    <property type="entry name" value="Homeodomain-like_sf"/>
</dbReference>
<proteinExistence type="predicted"/>
<dbReference type="InterPro" id="IPR001347">
    <property type="entry name" value="SIS_dom"/>
</dbReference>
<keyword evidence="1" id="KW-0805">Transcription regulation</keyword>
<accession>C7QJ71</accession>
<dbReference type="SUPFAM" id="SSF53697">
    <property type="entry name" value="SIS domain"/>
    <property type="match status" value="1"/>
</dbReference>
<dbReference type="GO" id="GO:1901135">
    <property type="term" value="P:carbohydrate derivative metabolic process"/>
    <property type="evidence" value="ECO:0007669"/>
    <property type="project" value="InterPro"/>
</dbReference>
<dbReference type="InterPro" id="IPR036388">
    <property type="entry name" value="WH-like_DNA-bd_sf"/>
</dbReference>
<dbReference type="InterPro" id="IPR047640">
    <property type="entry name" value="RpiR-like"/>
</dbReference>
<name>C7QJ71_CATAD</name>
<dbReference type="CDD" id="cd05013">
    <property type="entry name" value="SIS_RpiR"/>
    <property type="match status" value="1"/>
</dbReference>
<dbReference type="PANTHER" id="PTHR30514:SF18">
    <property type="entry name" value="RPIR-FAMILY TRANSCRIPTIONAL REGULATOR"/>
    <property type="match status" value="1"/>
</dbReference>
<organism evidence="7 8">
    <name type="scientific">Catenulispora acidiphila (strain DSM 44928 / JCM 14897 / NBRC 102108 / NRRL B-24433 / ID139908)</name>
    <dbReference type="NCBI Taxonomy" id="479433"/>
    <lineage>
        <taxon>Bacteria</taxon>
        <taxon>Bacillati</taxon>
        <taxon>Actinomycetota</taxon>
        <taxon>Actinomycetes</taxon>
        <taxon>Catenulisporales</taxon>
        <taxon>Catenulisporaceae</taxon>
        <taxon>Catenulispora</taxon>
    </lineage>
</organism>
<dbReference type="Pfam" id="PF01380">
    <property type="entry name" value="SIS"/>
    <property type="match status" value="1"/>
</dbReference>
<protein>
    <submittedName>
        <fullName evidence="7">Transcriptional regulator, RpiR family</fullName>
    </submittedName>
</protein>
<feature type="compositionally biased region" description="Polar residues" evidence="4">
    <location>
        <begin position="1"/>
        <end position="13"/>
    </location>
</feature>
<keyword evidence="3" id="KW-0804">Transcription</keyword>
<dbReference type="Gene3D" id="1.10.10.10">
    <property type="entry name" value="Winged helix-like DNA-binding domain superfamily/Winged helix DNA-binding domain"/>
    <property type="match status" value="1"/>
</dbReference>
<dbReference type="SUPFAM" id="SSF46689">
    <property type="entry name" value="Homeodomain-like"/>
    <property type="match status" value="1"/>
</dbReference>
<sequence length="323" mass="33918">MTTPEPVTPTTSAEIAAPPSVTPATPAAASAASAGSRLSSTLPPADELLALLDGRRLSPAQRRIAHYLLENLPEVAFLSSMELAERVGVSQPSVTRFAAALGFSGYPELRAALRPIALRVPEAGIHGERIAGNELHSALESDQANLEALHKYAADPARLSRLGSDLAASEPLSVIGLRMSAPVASYFAYGAARIHPDVRVVHTPGSLAHEALLQAVAAGGTWLVVFVLPRYPAESVVVLRSARELGLKTAVITDVPLVPFAHLADVLLPVGVGSRSVFDSHAAPMAFAALLLQALADAAPERTQERLEAYEALAETRGFYVSK</sequence>
<evidence type="ECO:0000256" key="3">
    <source>
        <dbReference type="ARBA" id="ARBA00023163"/>
    </source>
</evidence>
<feature type="region of interest" description="Disordered" evidence="4">
    <location>
        <begin position="1"/>
        <end position="39"/>
    </location>
</feature>
<evidence type="ECO:0000259" key="6">
    <source>
        <dbReference type="PROSITE" id="PS51464"/>
    </source>
</evidence>
<dbReference type="GO" id="GO:0097367">
    <property type="term" value="F:carbohydrate derivative binding"/>
    <property type="evidence" value="ECO:0007669"/>
    <property type="project" value="InterPro"/>
</dbReference>
<keyword evidence="2" id="KW-0238">DNA-binding</keyword>
<gene>
    <name evidence="7" type="ordered locus">Caci_0260</name>
</gene>
<evidence type="ECO:0000313" key="7">
    <source>
        <dbReference type="EMBL" id="ACU69213.1"/>
    </source>
</evidence>
<dbReference type="AlphaFoldDB" id="C7QJ71"/>
<dbReference type="InParanoid" id="C7QJ71"/>
<dbReference type="PANTHER" id="PTHR30514">
    <property type="entry name" value="GLUCOKINASE"/>
    <property type="match status" value="1"/>
</dbReference>
<dbReference type="GO" id="GO:0003677">
    <property type="term" value="F:DNA binding"/>
    <property type="evidence" value="ECO:0007669"/>
    <property type="project" value="UniProtKB-KW"/>
</dbReference>
<dbReference type="eggNOG" id="COG1737">
    <property type="taxonomic scope" value="Bacteria"/>
</dbReference>
<keyword evidence="8" id="KW-1185">Reference proteome</keyword>
<dbReference type="KEGG" id="cai:Caci_0260"/>
<dbReference type="InterPro" id="IPR046348">
    <property type="entry name" value="SIS_dom_sf"/>
</dbReference>
<feature type="compositionally biased region" description="Low complexity" evidence="4">
    <location>
        <begin position="16"/>
        <end position="39"/>
    </location>
</feature>
<evidence type="ECO:0000256" key="4">
    <source>
        <dbReference type="SAM" id="MobiDB-lite"/>
    </source>
</evidence>
<evidence type="ECO:0000259" key="5">
    <source>
        <dbReference type="PROSITE" id="PS51071"/>
    </source>
</evidence>
<dbReference type="EMBL" id="CP001700">
    <property type="protein sequence ID" value="ACU69213.1"/>
    <property type="molecule type" value="Genomic_DNA"/>
</dbReference>
<evidence type="ECO:0000256" key="2">
    <source>
        <dbReference type="ARBA" id="ARBA00023125"/>
    </source>
</evidence>
<reference evidence="7 8" key="1">
    <citation type="journal article" date="2009" name="Stand. Genomic Sci.">
        <title>Complete genome sequence of Catenulispora acidiphila type strain (ID 139908).</title>
        <authorList>
            <person name="Copeland A."/>
            <person name="Lapidus A."/>
            <person name="Glavina Del Rio T."/>
            <person name="Nolan M."/>
            <person name="Lucas S."/>
            <person name="Chen F."/>
            <person name="Tice H."/>
            <person name="Cheng J.F."/>
            <person name="Bruce D."/>
            <person name="Goodwin L."/>
            <person name="Pitluck S."/>
            <person name="Mikhailova N."/>
            <person name="Pati A."/>
            <person name="Ivanova N."/>
            <person name="Mavromatis K."/>
            <person name="Chen A."/>
            <person name="Palaniappan K."/>
            <person name="Chain P."/>
            <person name="Land M."/>
            <person name="Hauser L."/>
            <person name="Chang Y.J."/>
            <person name="Jeffries C.D."/>
            <person name="Chertkov O."/>
            <person name="Brettin T."/>
            <person name="Detter J.C."/>
            <person name="Han C."/>
            <person name="Ali Z."/>
            <person name="Tindall B.J."/>
            <person name="Goker M."/>
            <person name="Bristow J."/>
            <person name="Eisen J.A."/>
            <person name="Markowitz V."/>
            <person name="Hugenholtz P."/>
            <person name="Kyrpides N.C."/>
            <person name="Klenk H.P."/>
        </authorList>
    </citation>
    <scope>NUCLEOTIDE SEQUENCE [LARGE SCALE GENOMIC DNA]</scope>
    <source>
        <strain evidence="8">DSM 44928 / JCM 14897 / NBRC 102108 / NRRL B-24433 / ID139908</strain>
    </source>
</reference>
<dbReference type="PROSITE" id="PS51071">
    <property type="entry name" value="HTH_RPIR"/>
    <property type="match status" value="1"/>
</dbReference>
<dbReference type="Proteomes" id="UP000000851">
    <property type="component" value="Chromosome"/>
</dbReference>